<keyword evidence="6 10" id="KW-0472">Membrane</keyword>
<dbReference type="InterPro" id="IPR051223">
    <property type="entry name" value="Polycystin"/>
</dbReference>
<dbReference type="PROSITE" id="PS50221">
    <property type="entry name" value="GAIN_B"/>
    <property type="match status" value="1"/>
</dbReference>
<dbReference type="PROSITE" id="PS50095">
    <property type="entry name" value="PLAT"/>
    <property type="match status" value="1"/>
</dbReference>
<dbReference type="Gene3D" id="1.10.287.70">
    <property type="match status" value="1"/>
</dbReference>
<comment type="similarity">
    <text evidence="2">Belongs to the polycystin family.</text>
</comment>
<dbReference type="InterPro" id="IPR046338">
    <property type="entry name" value="GAIN_dom_sf"/>
</dbReference>
<dbReference type="Proteomes" id="UP000838412">
    <property type="component" value="Chromosome 5"/>
</dbReference>
<dbReference type="GO" id="GO:0050982">
    <property type="term" value="P:detection of mechanical stimulus"/>
    <property type="evidence" value="ECO:0007669"/>
    <property type="project" value="TreeGrafter"/>
</dbReference>
<dbReference type="GO" id="GO:0016020">
    <property type="term" value="C:membrane"/>
    <property type="evidence" value="ECO:0007669"/>
    <property type="project" value="UniProtKB-SubCell"/>
</dbReference>
<evidence type="ECO:0000256" key="6">
    <source>
        <dbReference type="ARBA" id="ARBA00023136"/>
    </source>
</evidence>
<keyword evidence="4" id="KW-0732">Signal</keyword>
<feature type="transmembrane region" description="Helical" evidence="10">
    <location>
        <begin position="1268"/>
        <end position="1287"/>
    </location>
</feature>
<dbReference type="InterPro" id="IPR000203">
    <property type="entry name" value="GPS"/>
</dbReference>
<proteinExistence type="inferred from homology"/>
<evidence type="ECO:0000259" key="11">
    <source>
        <dbReference type="PROSITE" id="PS50095"/>
    </source>
</evidence>
<reference evidence="13" key="1">
    <citation type="submission" date="2022-01" db="EMBL/GenBank/DDBJ databases">
        <authorList>
            <person name="Braso-Vives M."/>
        </authorList>
    </citation>
    <scope>NUCLEOTIDE SEQUENCE</scope>
</reference>
<evidence type="ECO:0000256" key="10">
    <source>
        <dbReference type="SAM" id="Phobius"/>
    </source>
</evidence>
<feature type="transmembrane region" description="Helical" evidence="10">
    <location>
        <begin position="1039"/>
        <end position="1058"/>
    </location>
</feature>
<keyword evidence="3 10" id="KW-0812">Transmembrane</keyword>
<evidence type="ECO:0000256" key="1">
    <source>
        <dbReference type="ARBA" id="ARBA00004141"/>
    </source>
</evidence>
<feature type="transmembrane region" description="Helical" evidence="10">
    <location>
        <begin position="536"/>
        <end position="555"/>
    </location>
</feature>
<dbReference type="FunFam" id="1.10.287.70:FF:000086">
    <property type="entry name" value="Polycystic kidney disease 2"/>
    <property type="match status" value="1"/>
</dbReference>
<dbReference type="InterPro" id="IPR057244">
    <property type="entry name" value="GAIN_B"/>
</dbReference>
<evidence type="ECO:0000256" key="8">
    <source>
        <dbReference type="PROSITE-ProRule" id="PRU00152"/>
    </source>
</evidence>
<dbReference type="OrthoDB" id="2121937at2759"/>
<dbReference type="Pfam" id="PF01825">
    <property type="entry name" value="GPS"/>
    <property type="match status" value="1"/>
</dbReference>
<keyword evidence="5 10" id="KW-1133">Transmembrane helix</keyword>
<feature type="domain" description="PLAT" evidence="11">
    <location>
        <begin position="582"/>
        <end position="699"/>
    </location>
</feature>
<dbReference type="InterPro" id="IPR036392">
    <property type="entry name" value="PLAT/LH2_dom_sf"/>
</dbReference>
<gene>
    <name evidence="13" type="primary">PKD1L3</name>
    <name evidence="13" type="ORF">BLAG_LOCUS20037</name>
</gene>
<evidence type="ECO:0000256" key="7">
    <source>
        <dbReference type="ARBA" id="ARBA00023157"/>
    </source>
</evidence>
<dbReference type="Gene3D" id="2.60.220.50">
    <property type="match status" value="1"/>
</dbReference>
<feature type="transmembrane region" description="Helical" evidence="10">
    <location>
        <begin position="791"/>
        <end position="812"/>
    </location>
</feature>
<sequence>MLRAVASPCRPETSVSCRDGFTPGGETCQVCERTSGGNSRDEQEFVDENRPVHYEMKYRYVPNGVDIASSYPPSKSGIEMEVFHGWVARSPMIDLPAGNITIEIRVSTVGGLHTDWVSLPLQVQGASTLKAAFETTRKLSGEGNSSVLSVEDVDNAAVLMFTGLAKLLEASETMARSEFSDGNSYSSNLEANKRSTSILFEALDVLDDIYLDPVKKYVMGNKNFTHLSMPKVHVTVQPEIADDTSEKLYIAPGGSDSLIRVPSFSSLMEAGCPEGQNVGIQFLESDFNPFEYSNNSRYIQADVMGLAVKCGNTTLPVSGLTDPIDILSRREDYSLDGSMYTFAGSAALGKVQVFPFYVKKMASFLSFVVDVNTTKFPQPVTLLLRKGAPPTTAAYNWTTTLPLPEDQLFSIPWRDNTSLNSNPYQWMMPTEDIDFFPSDADNMTEYYIGVEFASTANQDSNGDITFTLYVFETSCVYFSEGDTHMWTSEGCKVGLLSNLTHIHCQCDHLTKFSGFVAPNPLNIQEALSANVLENPAGLILVLVVFSSYLLGVLWARKADRKDLTKAGVGLLPGHKLNPCQDCQYLITVYTGFRGNAGTTAEVSLILHGFHGESLPITLRDPGRFLFEKGSVDSFLVSTNQPLGGLTHLQVWHNNAGYSPSWFLSQIVVVNKATNVTTYFLCNRWLAIDKEDGKIERAVPAAGPEEMTKFRNIFLAKSARDMNDGHLWFSVAGRPARSPFTRVQRLSCCLTLLYSTMITNIMFFGRGDDFDPPEPLRIAGLEIKPPISLPQLMIGIQSAAIIMPVNLLIVFLFRQSDKKGQKEDEYKDANKRQLTEGREANTDGFQQNKRNAKYGPGSHELYLNDGSAHKDRTYGRTVVDNKLRVVQLSSQRSDRPQSGECVEDDSSKRKCSASRWAAFFGWCLVLSGSFVAAFFTVLYTLSFGRQKAEAWVFTFVTSFFTDLFLVQPIKLIMVAILFALLAKNPVEDEDPPPSSPADDEEYISSGVKSIDTQTSSAPLSPAMLAELRAESEEKRKRRNAVLEVVGIGLFVAVIMLTAYGERSPIAFYMTQNVQGLTEGATGVKDIPSFWTWITDGLVPATHTALRYNGRASSADRMLEDMLTHPVGVVRLRQVRLKPDFPYFGEHGTYLSGGYQTTLGTTSEASLTTAAYLQHHQWLDQQTRAVFVELILYNPHANLFSVVTVVVEFTTSGAADTSSEVVTLRLFQHGAIFLLTLRVALALFLLFFLLREGRSLLSRAVEYLSEFWSWVEVLIITIGFSTLVVYFKAQGIIDQVTEKRQSGSTSFEEYKTAADWFQIYTYLLGILICCTTLKFVHLLRFNSHVQALSVTMKKSAKPVLQFLFVASIFMMAYTQAGNLVFGVKLNGYKNIKTSLQSLCMMMLGSFDFDELSGAKSVLGPLMFFSYQAMMQFILLSMFMTIIMDVYAEYQEQFLEYCSEKDGYHPDSCEFQFREDHVEDVLQRFAAVRLDGEMWETT</sequence>
<dbReference type="PANTHER" id="PTHR10877">
    <property type="entry name" value="POLYCYSTIN FAMILY MEMBER"/>
    <property type="match status" value="1"/>
</dbReference>
<dbReference type="GO" id="GO:0005262">
    <property type="term" value="F:calcium channel activity"/>
    <property type="evidence" value="ECO:0007669"/>
    <property type="project" value="TreeGrafter"/>
</dbReference>
<feature type="compositionally biased region" description="Basic and acidic residues" evidence="9">
    <location>
        <begin position="821"/>
        <end position="840"/>
    </location>
</feature>
<feature type="transmembrane region" description="Helical" evidence="10">
    <location>
        <begin position="1224"/>
        <end position="1248"/>
    </location>
</feature>
<dbReference type="Pfam" id="PF08016">
    <property type="entry name" value="PKD_channel"/>
    <property type="match status" value="1"/>
</dbReference>
<feature type="transmembrane region" description="Helical" evidence="10">
    <location>
        <begin position="915"/>
        <end position="938"/>
    </location>
</feature>
<comment type="caution">
    <text evidence="8">Lacks conserved residue(s) required for the propagation of feature annotation.</text>
</comment>
<dbReference type="Pfam" id="PF20519">
    <property type="entry name" value="Polycystin_dom"/>
    <property type="match status" value="1"/>
</dbReference>
<keyword evidence="14" id="KW-1185">Reference proteome</keyword>
<accession>A0A8K0EUF2</accession>
<keyword evidence="7" id="KW-1015">Disulfide bond</keyword>
<dbReference type="SUPFAM" id="SSF49723">
    <property type="entry name" value="Lipase/lipooxygenase domain (PLAT/LH2 domain)"/>
    <property type="match status" value="1"/>
</dbReference>
<feature type="domain" description="GAIN-B" evidence="12">
    <location>
        <begin position="388"/>
        <end position="522"/>
    </location>
</feature>
<protein>
    <submittedName>
        <fullName evidence="13">PKD1L3 protein</fullName>
    </submittedName>
</protein>
<feature type="transmembrane region" description="Helical" evidence="10">
    <location>
        <begin position="950"/>
        <end position="980"/>
    </location>
</feature>
<dbReference type="PANTHER" id="PTHR10877:SF194">
    <property type="entry name" value="LOCATION OF VULVA DEFECTIVE 1"/>
    <property type="match status" value="1"/>
</dbReference>
<dbReference type="InterPro" id="IPR046791">
    <property type="entry name" value="Polycystin_dom"/>
</dbReference>
<dbReference type="SMART" id="SM00303">
    <property type="entry name" value="GPS"/>
    <property type="match status" value="1"/>
</dbReference>
<feature type="transmembrane region" description="Helical" evidence="10">
    <location>
        <begin position="745"/>
        <end position="764"/>
    </location>
</feature>
<organism evidence="13 14">
    <name type="scientific">Branchiostoma lanceolatum</name>
    <name type="common">Common lancelet</name>
    <name type="synonym">Amphioxus lanceolatum</name>
    <dbReference type="NCBI Taxonomy" id="7740"/>
    <lineage>
        <taxon>Eukaryota</taxon>
        <taxon>Metazoa</taxon>
        <taxon>Chordata</taxon>
        <taxon>Cephalochordata</taxon>
        <taxon>Leptocardii</taxon>
        <taxon>Amphioxiformes</taxon>
        <taxon>Branchiostomatidae</taxon>
        <taxon>Branchiostoma</taxon>
    </lineage>
</organism>
<evidence type="ECO:0000313" key="14">
    <source>
        <dbReference type="Proteomes" id="UP000838412"/>
    </source>
</evidence>
<name>A0A8K0EUF2_BRALA</name>
<dbReference type="FunFam" id="2.60.60.20:FF:000019">
    <property type="entry name" value="Uncharacterized protein"/>
    <property type="match status" value="1"/>
</dbReference>
<feature type="transmembrane region" description="Helical" evidence="10">
    <location>
        <begin position="1357"/>
        <end position="1374"/>
    </location>
</feature>
<evidence type="ECO:0000259" key="12">
    <source>
        <dbReference type="PROSITE" id="PS50221"/>
    </source>
</evidence>
<evidence type="ECO:0000313" key="13">
    <source>
        <dbReference type="EMBL" id="CAH1266446.1"/>
    </source>
</evidence>
<feature type="region of interest" description="Disordered" evidence="9">
    <location>
        <begin position="821"/>
        <end position="856"/>
    </location>
</feature>
<dbReference type="InterPro" id="IPR013122">
    <property type="entry name" value="PKD1_2_channel"/>
</dbReference>
<dbReference type="Pfam" id="PF01477">
    <property type="entry name" value="PLAT"/>
    <property type="match status" value="1"/>
</dbReference>
<evidence type="ECO:0000256" key="9">
    <source>
        <dbReference type="SAM" id="MobiDB-lite"/>
    </source>
</evidence>
<evidence type="ECO:0000256" key="2">
    <source>
        <dbReference type="ARBA" id="ARBA00007200"/>
    </source>
</evidence>
<dbReference type="EMBL" id="OV696690">
    <property type="protein sequence ID" value="CAH1266446.1"/>
    <property type="molecule type" value="Genomic_DNA"/>
</dbReference>
<feature type="transmembrane region" description="Helical" evidence="10">
    <location>
        <begin position="1317"/>
        <end position="1337"/>
    </location>
</feature>
<dbReference type="InterPro" id="IPR001024">
    <property type="entry name" value="PLAT/LH2_dom"/>
</dbReference>
<evidence type="ECO:0000256" key="3">
    <source>
        <dbReference type="ARBA" id="ARBA00022692"/>
    </source>
</evidence>
<evidence type="ECO:0000256" key="4">
    <source>
        <dbReference type="ARBA" id="ARBA00022729"/>
    </source>
</evidence>
<evidence type="ECO:0000256" key="5">
    <source>
        <dbReference type="ARBA" id="ARBA00022989"/>
    </source>
</evidence>
<dbReference type="SMART" id="SM00308">
    <property type="entry name" value="LH2"/>
    <property type="match status" value="1"/>
</dbReference>
<comment type="subcellular location">
    <subcellularLocation>
        <location evidence="1">Membrane</location>
        <topology evidence="1">Multi-pass membrane protein</topology>
    </subcellularLocation>
</comment>
<dbReference type="Gene3D" id="2.60.60.20">
    <property type="entry name" value="PLAT/LH2 domain"/>
    <property type="match status" value="1"/>
</dbReference>